<dbReference type="EMBL" id="JAQJAC010000010">
    <property type="protein sequence ID" value="KAJ5568153.1"/>
    <property type="molecule type" value="Genomic_DNA"/>
</dbReference>
<dbReference type="Proteomes" id="UP001216150">
    <property type="component" value="Unassembled WGS sequence"/>
</dbReference>
<evidence type="ECO:0008006" key="3">
    <source>
        <dbReference type="Google" id="ProtNLM"/>
    </source>
</evidence>
<evidence type="ECO:0000313" key="1">
    <source>
        <dbReference type="EMBL" id="KAJ5568153.1"/>
    </source>
</evidence>
<dbReference type="SUPFAM" id="SSF81383">
    <property type="entry name" value="F-box domain"/>
    <property type="match status" value="1"/>
</dbReference>
<dbReference type="CDD" id="cd09917">
    <property type="entry name" value="F-box_SF"/>
    <property type="match status" value="1"/>
</dbReference>
<dbReference type="InterPro" id="IPR036047">
    <property type="entry name" value="F-box-like_dom_sf"/>
</dbReference>
<gene>
    <name evidence="1" type="ORF">N7450_010639</name>
</gene>
<accession>A0AAD6D8L4</accession>
<keyword evidence="2" id="KW-1185">Reference proteome</keyword>
<organism evidence="1 2">
    <name type="scientific">Penicillium hetheringtonii</name>
    <dbReference type="NCBI Taxonomy" id="911720"/>
    <lineage>
        <taxon>Eukaryota</taxon>
        <taxon>Fungi</taxon>
        <taxon>Dikarya</taxon>
        <taxon>Ascomycota</taxon>
        <taxon>Pezizomycotina</taxon>
        <taxon>Eurotiomycetes</taxon>
        <taxon>Eurotiomycetidae</taxon>
        <taxon>Eurotiales</taxon>
        <taxon>Aspergillaceae</taxon>
        <taxon>Penicillium</taxon>
    </lineage>
</organism>
<sequence>MEVSLPIRLKPQKLTGISSCPVEVLDLIFSFLSLAEWYNICLVTRDLRKIAEPSSTPRFNGAGRIFTSLLQWFYFYGQSSNGLNWLPMSKASSSRANGALILDTEIKIEADVELGGHDIDYPEAGIKESFKKLINLHRVKKLQTPFAFLIGFVEDTTKRLQNSLPRNIEFLTLTYNLTEQEGQYNSDTPEWDWEDETIFELLRSWLNDWESCTPCLRGIRIVQIPRDDMGMWDSSLIDRLSHLSVQTGIHIELSPID</sequence>
<comment type="caution">
    <text evidence="1">The sequence shown here is derived from an EMBL/GenBank/DDBJ whole genome shotgun (WGS) entry which is preliminary data.</text>
</comment>
<protein>
    <recommendedName>
        <fullName evidence="3">F-box domain-containing protein</fullName>
    </recommendedName>
</protein>
<reference evidence="1 2" key="1">
    <citation type="journal article" date="2023" name="IMA Fungus">
        <title>Comparative genomic study of the Penicillium genus elucidates a diverse pangenome and 15 lateral gene transfer events.</title>
        <authorList>
            <person name="Petersen C."/>
            <person name="Sorensen T."/>
            <person name="Nielsen M.R."/>
            <person name="Sondergaard T.E."/>
            <person name="Sorensen J.L."/>
            <person name="Fitzpatrick D.A."/>
            <person name="Frisvad J.C."/>
            <person name="Nielsen K.L."/>
        </authorList>
    </citation>
    <scope>NUCLEOTIDE SEQUENCE [LARGE SCALE GENOMIC DNA]</scope>
    <source>
        <strain evidence="1 2">IBT 29057</strain>
    </source>
</reference>
<name>A0AAD6D8L4_9EURO</name>
<proteinExistence type="predicted"/>
<evidence type="ECO:0000313" key="2">
    <source>
        <dbReference type="Proteomes" id="UP001216150"/>
    </source>
</evidence>
<dbReference type="AlphaFoldDB" id="A0AAD6D8L4"/>